<dbReference type="Pfam" id="PF17189">
    <property type="entry name" value="Glyco_hydro_30C"/>
    <property type="match status" value="1"/>
</dbReference>
<dbReference type="PANTHER" id="PTHR11069">
    <property type="entry name" value="GLUCOSYLCERAMIDASE"/>
    <property type="match status" value="1"/>
</dbReference>
<dbReference type="InterPro" id="IPR033453">
    <property type="entry name" value="Glyco_hydro_30_TIM-barrel"/>
</dbReference>
<comment type="similarity">
    <text evidence="1 4">Belongs to the glycosyl hydrolase 30 family.</text>
</comment>
<dbReference type="PANTHER" id="PTHR11069:SF23">
    <property type="entry name" value="LYSOSOMAL ACID GLUCOSYLCERAMIDASE"/>
    <property type="match status" value="1"/>
</dbReference>
<evidence type="ECO:0000256" key="3">
    <source>
        <dbReference type="ARBA" id="ARBA00022801"/>
    </source>
</evidence>
<sequence length="533" mass="58189">MNEGRGTSGWAATASIAVLTVCALAALRLPLRLPPAPTLLLPAALPAGPAVELWLSTQDRRLRLARQPDVPIAAPASSSTSAVAAADIVIDTGRTYQSIVGFGAALTDSSAWLLRNRMNALQRFALLREMFGPPPGLNLDLLRLTIGASDFSLKPYTLDDLPAGQLDPGLAHFNIAADQQDVIPVMREVLAIRPQLRVIATPWSAPAWMKSGDSLIGGTLLEQYEAAYAQYLVKYVDAFRGQGIPIWALTVQNEPAFEPLTYPGMLLPAAARARIIGQYLGPALADRDPQTRIFDWDHNWDAPEQPLGVLADPAAARYVDAVAWHCYVGDPAAQSRVHRAFPRRDAYVTECSGGDWASAKNGELLWFARDLLLGSLRNWARGVVYWNLALDEQHGPHYGGCDNCKGMVVIDSHTGAVSRNDEYYAFAHYSRFVRPDAVRVWSTATGPDFNNVAFRNADDGSVVLVVVNSKPQARRVSVAQDKVYFRYTMPPESVATLTWNPDLAADSWEQRTRRFLEKALRVVAPGAAQGGPQ</sequence>
<dbReference type="Proteomes" id="UP001556170">
    <property type="component" value="Unassembled WGS sequence"/>
</dbReference>
<dbReference type="EMBL" id="JBFOHL010000008">
    <property type="protein sequence ID" value="MEW9624605.1"/>
    <property type="molecule type" value="Genomic_DNA"/>
</dbReference>
<feature type="domain" description="Glycosyl hydrolase family 30 beta sandwich" evidence="7">
    <location>
        <begin position="436"/>
        <end position="497"/>
    </location>
</feature>
<dbReference type="RefSeq" id="WP_367844913.1">
    <property type="nucleotide sequence ID" value="NZ_JBFOHL010000008.1"/>
</dbReference>
<evidence type="ECO:0000259" key="7">
    <source>
        <dbReference type="Pfam" id="PF17189"/>
    </source>
</evidence>
<evidence type="ECO:0000256" key="4">
    <source>
        <dbReference type="RuleBase" id="RU361188"/>
    </source>
</evidence>
<dbReference type="Gene3D" id="3.20.20.80">
    <property type="entry name" value="Glycosidases"/>
    <property type="match status" value="1"/>
</dbReference>
<keyword evidence="9" id="KW-1185">Reference proteome</keyword>
<evidence type="ECO:0000313" key="8">
    <source>
        <dbReference type="EMBL" id="MEW9624605.1"/>
    </source>
</evidence>
<comment type="caution">
    <text evidence="8">The sequence shown here is derived from an EMBL/GenBank/DDBJ whole genome shotgun (WGS) entry which is preliminary data.</text>
</comment>
<keyword evidence="3 4" id="KW-0378">Hydrolase</keyword>
<keyword evidence="2" id="KW-0732">Signal</keyword>
<evidence type="ECO:0000259" key="6">
    <source>
        <dbReference type="Pfam" id="PF02055"/>
    </source>
</evidence>
<evidence type="ECO:0000313" key="9">
    <source>
        <dbReference type="Proteomes" id="UP001556170"/>
    </source>
</evidence>
<evidence type="ECO:0000256" key="2">
    <source>
        <dbReference type="ARBA" id="ARBA00022729"/>
    </source>
</evidence>
<keyword evidence="4" id="KW-0326">Glycosidase</keyword>
<feature type="transmembrane region" description="Helical" evidence="5">
    <location>
        <begin position="7"/>
        <end position="27"/>
    </location>
</feature>
<dbReference type="SUPFAM" id="SSF51445">
    <property type="entry name" value="(Trans)glycosidases"/>
    <property type="match status" value="1"/>
</dbReference>
<gene>
    <name evidence="8" type="ORF">ABQJ56_10210</name>
</gene>
<dbReference type="Pfam" id="PF02055">
    <property type="entry name" value="Glyco_hydro_30"/>
    <property type="match status" value="1"/>
</dbReference>
<dbReference type="InterPro" id="IPR017853">
    <property type="entry name" value="GH"/>
</dbReference>
<evidence type="ECO:0000256" key="5">
    <source>
        <dbReference type="SAM" id="Phobius"/>
    </source>
</evidence>
<dbReference type="PRINTS" id="PR00843">
    <property type="entry name" value="GLHYDRLASE30"/>
</dbReference>
<reference evidence="8 9" key="1">
    <citation type="submission" date="2024-06" db="EMBL/GenBank/DDBJ databases">
        <authorList>
            <person name="Woo H."/>
        </authorList>
    </citation>
    <scope>NUCLEOTIDE SEQUENCE [LARGE SCALE GENOMIC DNA]</scope>
    <source>
        <strain evidence="8 9">S2-g</strain>
    </source>
</reference>
<evidence type="ECO:0000256" key="1">
    <source>
        <dbReference type="ARBA" id="ARBA00005382"/>
    </source>
</evidence>
<feature type="domain" description="Glycosyl hydrolase family 30 TIM-barrel" evidence="6">
    <location>
        <begin position="99"/>
        <end position="433"/>
    </location>
</feature>
<keyword evidence="5" id="KW-0472">Membrane</keyword>
<name>A0ABV3QPR5_9GAMM</name>
<accession>A0ABV3QPR5</accession>
<dbReference type="InterPro" id="IPR013780">
    <property type="entry name" value="Glyco_hydro_b"/>
</dbReference>
<keyword evidence="5" id="KW-1133">Transmembrane helix</keyword>
<organism evidence="8 9">
    <name type="scientific">Rhodanobacter geophilus</name>
    <dbReference type="NCBI Taxonomy" id="3162488"/>
    <lineage>
        <taxon>Bacteria</taxon>
        <taxon>Pseudomonadati</taxon>
        <taxon>Pseudomonadota</taxon>
        <taxon>Gammaproteobacteria</taxon>
        <taxon>Lysobacterales</taxon>
        <taxon>Rhodanobacteraceae</taxon>
        <taxon>Rhodanobacter</taxon>
    </lineage>
</organism>
<keyword evidence="5" id="KW-0812">Transmembrane</keyword>
<protein>
    <submittedName>
        <fullName evidence="8">Glycoside hydrolase family 30 beta sandwich domain-containing protein</fullName>
    </submittedName>
</protein>
<dbReference type="Gene3D" id="2.60.40.1180">
    <property type="entry name" value="Golgi alpha-mannosidase II"/>
    <property type="match status" value="1"/>
</dbReference>
<dbReference type="GO" id="GO:0016787">
    <property type="term" value="F:hydrolase activity"/>
    <property type="evidence" value="ECO:0007669"/>
    <property type="project" value="UniProtKB-KW"/>
</dbReference>
<dbReference type="InterPro" id="IPR033452">
    <property type="entry name" value="GH30_C"/>
</dbReference>
<proteinExistence type="inferred from homology"/>
<dbReference type="InterPro" id="IPR001139">
    <property type="entry name" value="Glyco_hydro_30"/>
</dbReference>